<comment type="caution">
    <text evidence="7">The sequence shown here is derived from an EMBL/GenBank/DDBJ whole genome shotgun (WGS) entry which is preliminary data.</text>
</comment>
<organism evidence="7 8">
    <name type="scientific">Monosporascus cannonballus</name>
    <dbReference type="NCBI Taxonomy" id="155416"/>
    <lineage>
        <taxon>Eukaryota</taxon>
        <taxon>Fungi</taxon>
        <taxon>Dikarya</taxon>
        <taxon>Ascomycota</taxon>
        <taxon>Pezizomycotina</taxon>
        <taxon>Sordariomycetes</taxon>
        <taxon>Xylariomycetidae</taxon>
        <taxon>Xylariales</taxon>
        <taxon>Xylariales incertae sedis</taxon>
        <taxon>Monosporascus</taxon>
    </lineage>
</organism>
<feature type="domain" description="CN hydrolase" evidence="6">
    <location>
        <begin position="5"/>
        <end position="288"/>
    </location>
</feature>
<reference evidence="7 8" key="1">
    <citation type="submission" date="2018-06" db="EMBL/GenBank/DDBJ databases">
        <title>Complete Genomes of Monosporascus.</title>
        <authorList>
            <person name="Robinson A.J."/>
            <person name="Natvig D.O."/>
        </authorList>
    </citation>
    <scope>NUCLEOTIDE SEQUENCE [LARGE SCALE GENOMIC DNA]</scope>
    <source>
        <strain evidence="7 8">CBS 609.92</strain>
    </source>
</reference>
<evidence type="ECO:0000313" key="7">
    <source>
        <dbReference type="EMBL" id="RYO81294.1"/>
    </source>
</evidence>
<gene>
    <name evidence="7" type="ORF">DL762_007203</name>
</gene>
<dbReference type="Proteomes" id="UP000294003">
    <property type="component" value="Unassembled WGS sequence"/>
</dbReference>
<evidence type="ECO:0000256" key="2">
    <source>
        <dbReference type="ARBA" id="ARBA00022801"/>
    </source>
</evidence>
<dbReference type="SUPFAM" id="SSF56317">
    <property type="entry name" value="Carbon-nitrogen hydrolase"/>
    <property type="match status" value="1"/>
</dbReference>
<evidence type="ECO:0000256" key="1">
    <source>
        <dbReference type="ARBA" id="ARBA00008129"/>
    </source>
</evidence>
<dbReference type="PROSITE" id="PS00920">
    <property type="entry name" value="NITRIL_CHT_1"/>
    <property type="match status" value="1"/>
</dbReference>
<dbReference type="Pfam" id="PF00795">
    <property type="entry name" value="CN_hydrolase"/>
    <property type="match status" value="1"/>
</dbReference>
<evidence type="ECO:0000313" key="8">
    <source>
        <dbReference type="Proteomes" id="UP000294003"/>
    </source>
</evidence>
<comment type="similarity">
    <text evidence="1">Belongs to the carbon-nitrogen hydrolase superfamily. Nitrilase family.</text>
</comment>
<sequence length="338" mass="36489">MATSIKVAVIQAEPVWLDLAGSVKKACELIAEAAKGGAKLVAFSEVWLPGYPAWIWARPVDPELQTRYIYNSLPVQGEEMEAIKAAAKQHSIAVALGFSERIPSDSVYISQAIISPQGELALHRRKVKPTHMERTIFGDGSGRDLTNVAEIDFGAEIGKLKVGVLACWEHTQPLLKYHSISQGGVIHIAMWPPLDPATGVDHPGLWNMTADGCQNLSQTYAIESAAHVLHSTAVCTEKGIGAMRTQDGLICRQPGGGHSCIIGPDGRRLTEPLGNPDTEGIVYADLDLTKTVATRGWLDIVGHYSRPDLLWLGVDRQQKETVIPKATATPKAAEPDEA</sequence>
<name>A0ABY0H471_9PEZI</name>
<dbReference type="PANTHER" id="PTHR46044:SF14">
    <property type="entry name" value="ARYLACETONITRILASE"/>
    <property type="match status" value="1"/>
</dbReference>
<dbReference type="InterPro" id="IPR036526">
    <property type="entry name" value="C-N_Hydrolase_sf"/>
</dbReference>
<dbReference type="EMBL" id="QJNS01000255">
    <property type="protein sequence ID" value="RYO81294.1"/>
    <property type="molecule type" value="Genomic_DNA"/>
</dbReference>
<evidence type="ECO:0000256" key="5">
    <source>
        <dbReference type="PROSITE-ProRule" id="PRU10139"/>
    </source>
</evidence>
<dbReference type="InterPro" id="IPR003010">
    <property type="entry name" value="C-N_Hydrolase"/>
</dbReference>
<dbReference type="EC" id="3.5.5.1" evidence="4"/>
<feature type="active site" description="Proton acceptor" evidence="5">
    <location>
        <position position="45"/>
    </location>
</feature>
<accession>A0ABY0H471</accession>
<dbReference type="CDD" id="cd07564">
    <property type="entry name" value="nitrilases_CHs"/>
    <property type="match status" value="1"/>
</dbReference>
<dbReference type="PANTHER" id="PTHR46044">
    <property type="entry name" value="NITRILASE"/>
    <property type="match status" value="1"/>
</dbReference>
<keyword evidence="8" id="KW-1185">Reference proteome</keyword>
<dbReference type="PROSITE" id="PS50263">
    <property type="entry name" value="CN_HYDROLASE"/>
    <property type="match status" value="1"/>
</dbReference>
<evidence type="ECO:0000256" key="3">
    <source>
        <dbReference type="ARBA" id="ARBA00036406"/>
    </source>
</evidence>
<evidence type="ECO:0000256" key="4">
    <source>
        <dbReference type="ARBA" id="ARBA00039045"/>
    </source>
</evidence>
<dbReference type="InterPro" id="IPR044149">
    <property type="entry name" value="Nitrilases_CHs"/>
</dbReference>
<dbReference type="Gene3D" id="3.60.110.10">
    <property type="entry name" value="Carbon-nitrogen hydrolase"/>
    <property type="match status" value="1"/>
</dbReference>
<comment type="catalytic activity">
    <reaction evidence="3">
        <text>a nitrile + 2 H2O = a carboxylate + NH4(+)</text>
        <dbReference type="Rhea" id="RHEA:21724"/>
        <dbReference type="ChEBI" id="CHEBI:15377"/>
        <dbReference type="ChEBI" id="CHEBI:18379"/>
        <dbReference type="ChEBI" id="CHEBI:28938"/>
        <dbReference type="ChEBI" id="CHEBI:29067"/>
        <dbReference type="EC" id="3.5.5.1"/>
    </reaction>
</comment>
<keyword evidence="2" id="KW-0378">Hydrolase</keyword>
<evidence type="ECO:0000259" key="6">
    <source>
        <dbReference type="PROSITE" id="PS50263"/>
    </source>
</evidence>
<dbReference type="InterPro" id="IPR000132">
    <property type="entry name" value="Nitrilase/CN_hydratase_CS"/>
</dbReference>
<protein>
    <recommendedName>
        <fullName evidence="4">nitrilase</fullName>
        <ecNumber evidence="4">3.5.5.1</ecNumber>
    </recommendedName>
</protein>
<proteinExistence type="inferred from homology"/>